<evidence type="ECO:0000256" key="1">
    <source>
        <dbReference type="SAM" id="Phobius"/>
    </source>
</evidence>
<proteinExistence type="predicted"/>
<keyword evidence="1" id="KW-0812">Transmembrane</keyword>
<feature type="transmembrane region" description="Helical" evidence="1">
    <location>
        <begin position="43"/>
        <end position="63"/>
    </location>
</feature>
<feature type="transmembrane region" description="Helical" evidence="1">
    <location>
        <begin position="98"/>
        <end position="117"/>
    </location>
</feature>
<keyword evidence="1" id="KW-1133">Transmembrane helix</keyword>
<name>A0ABY6Q820_9GAMM</name>
<protein>
    <submittedName>
        <fullName evidence="2">Uncharacterized protein</fullName>
    </submittedName>
</protein>
<keyword evidence="3" id="KW-1185">Reference proteome</keyword>
<evidence type="ECO:0000313" key="3">
    <source>
        <dbReference type="Proteomes" id="UP001317963"/>
    </source>
</evidence>
<organism evidence="2 3">
    <name type="scientific">Candidatus Paraluminiphilus aquimaris</name>
    <dbReference type="NCBI Taxonomy" id="2518994"/>
    <lineage>
        <taxon>Bacteria</taxon>
        <taxon>Pseudomonadati</taxon>
        <taxon>Pseudomonadota</taxon>
        <taxon>Gammaproteobacteria</taxon>
        <taxon>Cellvibrionales</taxon>
        <taxon>Halieaceae</taxon>
        <taxon>Candidatus Paraluminiphilus</taxon>
    </lineage>
</organism>
<feature type="transmembrane region" description="Helical" evidence="1">
    <location>
        <begin position="170"/>
        <end position="189"/>
    </location>
</feature>
<dbReference type="RefSeq" id="WP_279241699.1">
    <property type="nucleotide sequence ID" value="NZ_CP036501.1"/>
</dbReference>
<reference evidence="2 3" key="1">
    <citation type="submission" date="2019-02" db="EMBL/GenBank/DDBJ databases">
        <title>Halieaceae_genomes.</title>
        <authorList>
            <person name="Li S.-H."/>
        </authorList>
    </citation>
    <scope>NUCLEOTIDE SEQUENCE [LARGE SCALE GENOMIC DNA]</scope>
    <source>
        <strain evidence="2 3">JH123</strain>
    </source>
</reference>
<evidence type="ECO:0000313" key="2">
    <source>
        <dbReference type="EMBL" id="UZP75219.1"/>
    </source>
</evidence>
<sequence length="198" mass="21555">MSEATHPALKLRPFIGYKATNAFFQGLWGTAYVGLMSPLPPEVFSAGGIGFSLGTWLVALAYSRLFNLSAFFRISLAVEVIALISVIAILIYPPGFAIAAGIYLGFQFALIFGSYLGRLETLVVAKDSLKHLDMGKSIGALLGLGFAALFYQWARLWLNIDESTILVQMIHYPLLLVQAVNVGLLLSSFDRSRFGDAL</sequence>
<keyword evidence="1" id="KW-0472">Membrane</keyword>
<accession>A0ABY6Q820</accession>
<dbReference type="Proteomes" id="UP001317963">
    <property type="component" value="Chromosome"/>
</dbReference>
<dbReference type="EMBL" id="CP036501">
    <property type="protein sequence ID" value="UZP75219.1"/>
    <property type="molecule type" value="Genomic_DNA"/>
</dbReference>
<gene>
    <name evidence="2" type="ORF">E0F26_10945</name>
</gene>
<feature type="transmembrane region" description="Helical" evidence="1">
    <location>
        <begin position="70"/>
        <end position="92"/>
    </location>
</feature>
<feature type="transmembrane region" description="Helical" evidence="1">
    <location>
        <begin position="138"/>
        <end position="158"/>
    </location>
</feature>